<sequence>MYTCPCGVKFTYSTSTRSGYHEYKPAVKGSCVGCPAAKGAKDRVFRVSVHQDIYERMRKQRLSMRGKVLRSVRPSTIERSFAESKELHGLRFTRYRGVQQVQIQVWITAMIQNLKKWTKLRSLQQYGLQQYGLYLTYQMEEKKKRKSSHSS</sequence>
<feature type="domain" description="Transposase DDE" evidence="1">
    <location>
        <begin position="3"/>
        <end position="116"/>
    </location>
</feature>
<dbReference type="InterPro" id="IPR025668">
    <property type="entry name" value="Tnp_DDE_dom"/>
</dbReference>
<protein>
    <submittedName>
        <fullName evidence="2">Transposase</fullName>
    </submittedName>
</protein>
<accession>A4IU01</accession>
<dbReference type="AlphaFoldDB" id="A4IU01"/>
<gene>
    <name evidence="2" type="ordered locus">GTNG_3472</name>
</gene>
<keyword evidence="2" id="KW-0614">Plasmid</keyword>
<dbReference type="HOGENOM" id="CLU_1728771_0_0_9"/>
<dbReference type="eggNOG" id="COG3039">
    <property type="taxonomic scope" value="Bacteria"/>
</dbReference>
<dbReference type="KEGG" id="gtn:GTNG_3472"/>
<dbReference type="Proteomes" id="UP000001578">
    <property type="component" value="Plasmid pLW1071"/>
</dbReference>
<evidence type="ECO:0000259" key="1">
    <source>
        <dbReference type="Pfam" id="PF13751"/>
    </source>
</evidence>
<dbReference type="EMBL" id="CP000558">
    <property type="protein sequence ID" value="ABO68805.1"/>
    <property type="molecule type" value="Genomic_DNA"/>
</dbReference>
<evidence type="ECO:0000313" key="2">
    <source>
        <dbReference type="EMBL" id="ABO68805.1"/>
    </source>
</evidence>
<name>A4IU01_GEOTN</name>
<dbReference type="RefSeq" id="WP_011888490.1">
    <property type="nucleotide sequence ID" value="NC_009329.1"/>
</dbReference>
<proteinExistence type="predicted"/>
<reference evidence="2 3" key="1">
    <citation type="journal article" date="2007" name="Proc. Natl. Acad. Sci. U.S.A.">
        <title>Genome and proteome of long-chain alkane degrading Geobacillus thermodenitrificans NG80-2 isolated from a deep-subsurface oil reservoir.</title>
        <authorList>
            <person name="Feng L."/>
            <person name="Wang W."/>
            <person name="Cheng J."/>
            <person name="Ren Y."/>
            <person name="Zhao G."/>
            <person name="Gao C."/>
            <person name="Tang Y."/>
            <person name="Liu X."/>
            <person name="Han W."/>
            <person name="Peng X."/>
            <person name="Liu R."/>
            <person name="Wang L."/>
        </authorList>
    </citation>
    <scope>NUCLEOTIDE SEQUENCE [LARGE SCALE GENOMIC DNA]</scope>
    <source>
        <strain evidence="3">NG80-2</strain>
        <plasmid evidence="2 3">pLW1071</plasmid>
    </source>
</reference>
<dbReference type="Pfam" id="PF13751">
    <property type="entry name" value="DDE_Tnp_1_6"/>
    <property type="match status" value="1"/>
</dbReference>
<organism evidence="2 3">
    <name type="scientific">Geobacillus thermodenitrificans (strain NG80-2)</name>
    <dbReference type="NCBI Taxonomy" id="420246"/>
    <lineage>
        <taxon>Bacteria</taxon>
        <taxon>Bacillati</taxon>
        <taxon>Bacillota</taxon>
        <taxon>Bacilli</taxon>
        <taxon>Bacillales</taxon>
        <taxon>Anoxybacillaceae</taxon>
        <taxon>Geobacillus</taxon>
    </lineage>
</organism>
<geneLocation type="plasmid" evidence="2 3">
    <name>pLW1071</name>
</geneLocation>
<evidence type="ECO:0000313" key="3">
    <source>
        <dbReference type="Proteomes" id="UP000001578"/>
    </source>
</evidence>